<evidence type="ECO:0000256" key="1">
    <source>
        <dbReference type="ARBA" id="ARBA00022630"/>
    </source>
</evidence>
<evidence type="ECO:0000313" key="8">
    <source>
        <dbReference type="EMBL" id="GAA3388152.1"/>
    </source>
</evidence>
<organism evidence="8 9">
    <name type="scientific">Cryptosporangium minutisporangium</name>
    <dbReference type="NCBI Taxonomy" id="113569"/>
    <lineage>
        <taxon>Bacteria</taxon>
        <taxon>Bacillati</taxon>
        <taxon>Actinomycetota</taxon>
        <taxon>Actinomycetes</taxon>
        <taxon>Cryptosporangiales</taxon>
        <taxon>Cryptosporangiaceae</taxon>
        <taxon>Cryptosporangium</taxon>
    </lineage>
</organism>
<dbReference type="RefSeq" id="WP_345729016.1">
    <property type="nucleotide sequence ID" value="NZ_BAAAYN010000022.1"/>
</dbReference>
<dbReference type="InterPro" id="IPR016215">
    <property type="entry name" value="NTA_MOA"/>
</dbReference>
<dbReference type="Gene3D" id="3.20.20.30">
    <property type="entry name" value="Luciferase-like domain"/>
    <property type="match status" value="1"/>
</dbReference>
<keyword evidence="9" id="KW-1185">Reference proteome</keyword>
<dbReference type="PANTHER" id="PTHR30011">
    <property type="entry name" value="ALKANESULFONATE MONOOXYGENASE-RELATED"/>
    <property type="match status" value="1"/>
</dbReference>
<feature type="compositionally biased region" description="Basic and acidic residues" evidence="6">
    <location>
        <begin position="437"/>
        <end position="450"/>
    </location>
</feature>
<evidence type="ECO:0000256" key="5">
    <source>
        <dbReference type="ARBA" id="ARBA00033748"/>
    </source>
</evidence>
<keyword evidence="2" id="KW-0288">FMN</keyword>
<protein>
    <submittedName>
        <fullName evidence="8">LLM class flavin-dependent oxidoreductase</fullName>
    </submittedName>
</protein>
<dbReference type="CDD" id="cd01095">
    <property type="entry name" value="Nitrilotriacetate_monoxgenase"/>
    <property type="match status" value="1"/>
</dbReference>
<accession>A0ABP6SZV5</accession>
<feature type="region of interest" description="Disordered" evidence="6">
    <location>
        <begin position="428"/>
        <end position="466"/>
    </location>
</feature>
<dbReference type="InterPro" id="IPR011251">
    <property type="entry name" value="Luciferase-like_dom"/>
</dbReference>
<sequence>MSRRTLKLGAILLGVGGPGQHNTWLDSDVAADASVDVRWYIARAQEAEAAKFDLVFIVDSQFITPDSPNHYLSRLEPLTLLSAIAVHTTHIGLVGTLTTSYNEPFNVARRLYSLDHISGGRAGWNVVTSGDAGTAGNYSRDEHYDYPTRYGRALEHVRVAQGLWDSYEADAFPRDKERGVFFDRSKQHALNHQGEHFSVVGPLNLERSPQGQPVIFQAGDSEDGRDLGASIADAIFTHSQTLEQARAYRTELRRRAAAKGRDPENVLIVPGIFPIIADTDEEARAKEAAILGNKSFERALAELGRPFGWHDFRQYDLDAPYPDVDPAAANSFRTQAEAITRHARENSLTLRQVVEHQLAAQRSPFVGSPLTVANEIERWFVGGGFDGISVSVTSPREFARFTDEVVPILRERGVVRRNYEATTLRGNLGLPIPANRHSPENHRTAARKAEPAAPQSSHAAQPAAVR</sequence>
<feature type="compositionally biased region" description="Low complexity" evidence="6">
    <location>
        <begin position="451"/>
        <end position="466"/>
    </location>
</feature>
<feature type="domain" description="Luciferase-like" evidence="7">
    <location>
        <begin position="36"/>
        <end position="386"/>
    </location>
</feature>
<proteinExistence type="inferred from homology"/>
<keyword evidence="1" id="KW-0285">Flavoprotein</keyword>
<gene>
    <name evidence="8" type="ORF">GCM10020369_33250</name>
</gene>
<dbReference type="Pfam" id="PF00296">
    <property type="entry name" value="Bac_luciferase"/>
    <property type="match status" value="1"/>
</dbReference>
<dbReference type="InterPro" id="IPR036661">
    <property type="entry name" value="Luciferase-like_sf"/>
</dbReference>
<reference evidence="9" key="1">
    <citation type="journal article" date="2019" name="Int. J. Syst. Evol. Microbiol.">
        <title>The Global Catalogue of Microorganisms (GCM) 10K type strain sequencing project: providing services to taxonomists for standard genome sequencing and annotation.</title>
        <authorList>
            <consortium name="The Broad Institute Genomics Platform"/>
            <consortium name="The Broad Institute Genome Sequencing Center for Infectious Disease"/>
            <person name="Wu L."/>
            <person name="Ma J."/>
        </authorList>
    </citation>
    <scope>NUCLEOTIDE SEQUENCE [LARGE SCALE GENOMIC DNA]</scope>
    <source>
        <strain evidence="9">JCM 9458</strain>
    </source>
</reference>
<dbReference type="NCBIfam" id="TIGR03860">
    <property type="entry name" value="FMN_nitrolo"/>
    <property type="match status" value="1"/>
</dbReference>
<evidence type="ECO:0000256" key="2">
    <source>
        <dbReference type="ARBA" id="ARBA00022643"/>
    </source>
</evidence>
<evidence type="ECO:0000256" key="6">
    <source>
        <dbReference type="SAM" id="MobiDB-lite"/>
    </source>
</evidence>
<dbReference type="SUPFAM" id="SSF51679">
    <property type="entry name" value="Bacterial luciferase-like"/>
    <property type="match status" value="1"/>
</dbReference>
<dbReference type="PANTHER" id="PTHR30011:SF16">
    <property type="entry name" value="C2H2 FINGER DOMAIN TRANSCRIPTION FACTOR (EUROFUNG)-RELATED"/>
    <property type="match status" value="1"/>
</dbReference>
<comment type="similarity">
    <text evidence="5">Belongs to the NtaA/SnaA/DszA monooxygenase family.</text>
</comment>
<evidence type="ECO:0000259" key="7">
    <source>
        <dbReference type="Pfam" id="PF00296"/>
    </source>
</evidence>
<dbReference type="EMBL" id="BAAAYN010000022">
    <property type="protein sequence ID" value="GAA3388152.1"/>
    <property type="molecule type" value="Genomic_DNA"/>
</dbReference>
<evidence type="ECO:0000313" key="9">
    <source>
        <dbReference type="Proteomes" id="UP001501676"/>
    </source>
</evidence>
<keyword evidence="3" id="KW-0560">Oxidoreductase</keyword>
<evidence type="ECO:0000256" key="3">
    <source>
        <dbReference type="ARBA" id="ARBA00023002"/>
    </source>
</evidence>
<dbReference type="Proteomes" id="UP001501676">
    <property type="component" value="Unassembled WGS sequence"/>
</dbReference>
<evidence type="ECO:0000256" key="4">
    <source>
        <dbReference type="ARBA" id="ARBA00023033"/>
    </source>
</evidence>
<dbReference type="InterPro" id="IPR051260">
    <property type="entry name" value="Diverse_substr_monoxygenases"/>
</dbReference>
<name>A0ABP6SZV5_9ACTN</name>
<comment type="caution">
    <text evidence="8">The sequence shown here is derived from an EMBL/GenBank/DDBJ whole genome shotgun (WGS) entry which is preliminary data.</text>
</comment>
<keyword evidence="4" id="KW-0503">Monooxygenase</keyword>
<dbReference type="PIRSF" id="PIRSF000337">
    <property type="entry name" value="NTA_MOA"/>
    <property type="match status" value="1"/>
</dbReference>